<accession>A0AAP0GLS2</accession>
<feature type="domain" description="BHLH" evidence="7">
    <location>
        <begin position="81"/>
        <end position="130"/>
    </location>
</feature>
<sequence length="271" mass="30059">MQKQIDDEYCEDISQYPTATLVFKDANNARSSSTTGGAPNFNDIAKVLSQVELPSPSSCGQAQPSGTNKIIIEAENVEREEKLSTHRGTEQRRRRHIHERIRALKELVPGCNKRDQASILDDTINYIRSLQMQVQMTQFMGVGTMPHQGLNYMSPWRHPSLQEQYLAPYLMMRPMNEVGCNIGQYGSYFTPTSVFPPFVGCFDPAVPPMQVGAGSPRVLPIPCLQRPLPQTSEPVYSATSSSDTINATGSQAGHGISSQHSYHMPVTTQEQ</sequence>
<reference evidence="8 9" key="1">
    <citation type="submission" date="2024-04" db="EMBL/GenBank/DDBJ databases">
        <title>The reference genome of an endangered Asteraceae, Deinandra increscens subsp. villosa, native to the Central Coast of California.</title>
        <authorList>
            <person name="Guilliams M."/>
            <person name="Hasenstab-Lehman K."/>
            <person name="Meyer R."/>
            <person name="Mcevoy S."/>
        </authorList>
    </citation>
    <scope>NUCLEOTIDE SEQUENCE [LARGE SCALE GENOMIC DNA]</scope>
    <source>
        <tissue evidence="8">Leaf</tissue>
    </source>
</reference>
<evidence type="ECO:0000256" key="3">
    <source>
        <dbReference type="ARBA" id="ARBA00023125"/>
    </source>
</evidence>
<dbReference type="AlphaFoldDB" id="A0AAP0GLS2"/>
<dbReference type="InterPro" id="IPR045239">
    <property type="entry name" value="bHLH95_bHLH"/>
</dbReference>
<dbReference type="InterPro" id="IPR031066">
    <property type="entry name" value="bHLH_ALC-like_plant"/>
</dbReference>
<proteinExistence type="predicted"/>
<dbReference type="Gene3D" id="4.10.280.10">
    <property type="entry name" value="Helix-loop-helix DNA-binding domain"/>
    <property type="match status" value="1"/>
</dbReference>
<dbReference type="GO" id="GO:0046983">
    <property type="term" value="F:protein dimerization activity"/>
    <property type="evidence" value="ECO:0007669"/>
    <property type="project" value="InterPro"/>
</dbReference>
<dbReference type="SUPFAM" id="SSF47459">
    <property type="entry name" value="HLH, helix-loop-helix DNA-binding domain"/>
    <property type="match status" value="1"/>
</dbReference>
<dbReference type="SMART" id="SM00353">
    <property type="entry name" value="HLH"/>
    <property type="match status" value="1"/>
</dbReference>
<keyword evidence="3" id="KW-0238">DNA-binding</keyword>
<dbReference type="PROSITE" id="PS50888">
    <property type="entry name" value="BHLH"/>
    <property type="match status" value="1"/>
</dbReference>
<evidence type="ECO:0000313" key="9">
    <source>
        <dbReference type="Proteomes" id="UP001408789"/>
    </source>
</evidence>
<name>A0AAP0GLS2_9ASTR</name>
<dbReference type="PANTHER" id="PTHR45855:SF16">
    <property type="entry name" value="TRANSCRIPTION FACTOR PIF1"/>
    <property type="match status" value="1"/>
</dbReference>
<dbReference type="EMBL" id="JBCNJP010000027">
    <property type="protein sequence ID" value="KAK9052245.1"/>
    <property type="molecule type" value="Genomic_DNA"/>
</dbReference>
<dbReference type="InterPro" id="IPR011598">
    <property type="entry name" value="bHLH_dom"/>
</dbReference>
<dbReference type="PANTHER" id="PTHR45855">
    <property type="entry name" value="TRANSCRIPTION FACTOR PIF1-RELATED"/>
    <property type="match status" value="1"/>
</dbReference>
<dbReference type="Proteomes" id="UP001408789">
    <property type="component" value="Unassembled WGS sequence"/>
</dbReference>
<evidence type="ECO:0000256" key="6">
    <source>
        <dbReference type="SAM" id="MobiDB-lite"/>
    </source>
</evidence>
<feature type="region of interest" description="Disordered" evidence="6">
    <location>
        <begin position="232"/>
        <end position="271"/>
    </location>
</feature>
<evidence type="ECO:0000259" key="7">
    <source>
        <dbReference type="PROSITE" id="PS50888"/>
    </source>
</evidence>
<organism evidence="8 9">
    <name type="scientific">Deinandra increscens subsp. villosa</name>
    <dbReference type="NCBI Taxonomy" id="3103831"/>
    <lineage>
        <taxon>Eukaryota</taxon>
        <taxon>Viridiplantae</taxon>
        <taxon>Streptophyta</taxon>
        <taxon>Embryophyta</taxon>
        <taxon>Tracheophyta</taxon>
        <taxon>Spermatophyta</taxon>
        <taxon>Magnoliopsida</taxon>
        <taxon>eudicotyledons</taxon>
        <taxon>Gunneridae</taxon>
        <taxon>Pentapetalae</taxon>
        <taxon>asterids</taxon>
        <taxon>campanulids</taxon>
        <taxon>Asterales</taxon>
        <taxon>Asteraceae</taxon>
        <taxon>Asteroideae</taxon>
        <taxon>Heliantheae alliance</taxon>
        <taxon>Madieae</taxon>
        <taxon>Madiinae</taxon>
        <taxon>Deinandra</taxon>
    </lineage>
</organism>
<keyword evidence="9" id="KW-1185">Reference proteome</keyword>
<dbReference type="GO" id="GO:0003677">
    <property type="term" value="F:DNA binding"/>
    <property type="evidence" value="ECO:0007669"/>
    <property type="project" value="UniProtKB-KW"/>
</dbReference>
<keyword evidence="5" id="KW-0539">Nucleus</keyword>
<evidence type="ECO:0000256" key="4">
    <source>
        <dbReference type="ARBA" id="ARBA00023163"/>
    </source>
</evidence>
<comment type="subcellular location">
    <subcellularLocation>
        <location evidence="1">Nucleus</location>
    </subcellularLocation>
</comment>
<gene>
    <name evidence="8" type="ORF">SSX86_028873</name>
</gene>
<evidence type="ECO:0000256" key="2">
    <source>
        <dbReference type="ARBA" id="ARBA00023015"/>
    </source>
</evidence>
<dbReference type="Pfam" id="PF00010">
    <property type="entry name" value="HLH"/>
    <property type="match status" value="1"/>
</dbReference>
<comment type="caution">
    <text evidence="8">The sequence shown here is derived from an EMBL/GenBank/DDBJ whole genome shotgun (WGS) entry which is preliminary data.</text>
</comment>
<evidence type="ECO:0000256" key="1">
    <source>
        <dbReference type="ARBA" id="ARBA00004123"/>
    </source>
</evidence>
<keyword evidence="2" id="KW-0805">Transcription regulation</keyword>
<evidence type="ECO:0000313" key="8">
    <source>
        <dbReference type="EMBL" id="KAK9052245.1"/>
    </source>
</evidence>
<dbReference type="InterPro" id="IPR036638">
    <property type="entry name" value="HLH_DNA-bd_sf"/>
</dbReference>
<evidence type="ECO:0000256" key="5">
    <source>
        <dbReference type="ARBA" id="ARBA00023242"/>
    </source>
</evidence>
<protein>
    <recommendedName>
        <fullName evidence="7">BHLH domain-containing protein</fullName>
    </recommendedName>
</protein>
<dbReference type="GO" id="GO:0005634">
    <property type="term" value="C:nucleus"/>
    <property type="evidence" value="ECO:0007669"/>
    <property type="project" value="UniProtKB-SubCell"/>
</dbReference>
<keyword evidence="4" id="KW-0804">Transcription</keyword>
<dbReference type="CDD" id="cd11393">
    <property type="entry name" value="bHLH_AtbHLH_like"/>
    <property type="match status" value="1"/>
</dbReference>